<dbReference type="Gene3D" id="3.20.20.30">
    <property type="entry name" value="Luciferase-like domain"/>
    <property type="match status" value="1"/>
</dbReference>
<accession>A0A5C4QTV3</accession>
<evidence type="ECO:0000313" key="2">
    <source>
        <dbReference type="EMBL" id="TNH27980.1"/>
    </source>
</evidence>
<comment type="caution">
    <text evidence="2">The sequence shown here is derived from an EMBL/GenBank/DDBJ whole genome shotgun (WGS) entry which is preliminary data.</text>
</comment>
<dbReference type="PANTHER" id="PTHR30137">
    <property type="entry name" value="LUCIFERASE-LIKE MONOOXYGENASE"/>
    <property type="match status" value="1"/>
</dbReference>
<dbReference type="GO" id="GO:0005829">
    <property type="term" value="C:cytosol"/>
    <property type="evidence" value="ECO:0007669"/>
    <property type="project" value="TreeGrafter"/>
</dbReference>
<dbReference type="EMBL" id="VDFY01000162">
    <property type="protein sequence ID" value="TNH27980.1"/>
    <property type="molecule type" value="Genomic_DNA"/>
</dbReference>
<keyword evidence="3" id="KW-1185">Reference proteome</keyword>
<organism evidence="2 3">
    <name type="scientific">Micromonospora orduensis</name>
    <dbReference type="NCBI Taxonomy" id="1420891"/>
    <lineage>
        <taxon>Bacteria</taxon>
        <taxon>Bacillati</taxon>
        <taxon>Actinomycetota</taxon>
        <taxon>Actinomycetes</taxon>
        <taxon>Micromonosporales</taxon>
        <taxon>Micromonosporaceae</taxon>
        <taxon>Micromonospora</taxon>
    </lineage>
</organism>
<dbReference type="RefSeq" id="WP_139585212.1">
    <property type="nucleotide sequence ID" value="NZ_VDFY01000162.1"/>
</dbReference>
<protein>
    <submittedName>
        <fullName evidence="2">LLM class flavin-dependent oxidoreductase</fullName>
    </submittedName>
</protein>
<sequence length="343" mass="37887">MKFSIFYFADGTEARDEGLYRLLIDGARFADEHGFEAVWTPERHFHAFGGPYANPSVTGAAIAAVTTRVQIRAGSVVAPLHHPLRIAEEWSMVDNLSGGRVGVAFAPGWNPVDFAFSPQAYDSRARVVAETVEQVRSFWAGEPAVVVDGKGQNRQVLLHPRPVQKELPIWLTSGGSRQTFESAGRLGTGLLTHLFDQDIDELAEKIAVYRRAAEASSAEPNVVVMLHTLLGASRAEVRSLVRAPMKEYLRSSLDLMSRTSVVDDDLDPALLEELMDEVLERAFERYFAHGALFGTVRDGRQRIEELRAAGVDEVACLIDFGLPDSTVLQGLRHLRDLKQSCDD</sequence>
<dbReference type="InterPro" id="IPR011251">
    <property type="entry name" value="Luciferase-like_dom"/>
</dbReference>
<name>A0A5C4QTV3_9ACTN</name>
<feature type="domain" description="Luciferase-like" evidence="1">
    <location>
        <begin position="1"/>
        <end position="313"/>
    </location>
</feature>
<evidence type="ECO:0000259" key="1">
    <source>
        <dbReference type="Pfam" id="PF00296"/>
    </source>
</evidence>
<dbReference type="PANTHER" id="PTHR30137:SF6">
    <property type="entry name" value="LUCIFERASE-LIKE MONOOXYGENASE"/>
    <property type="match status" value="1"/>
</dbReference>
<dbReference type="Pfam" id="PF00296">
    <property type="entry name" value="Bac_luciferase"/>
    <property type="match status" value="1"/>
</dbReference>
<dbReference type="NCBIfam" id="TIGR04020">
    <property type="entry name" value="seco_metab_LLM"/>
    <property type="match status" value="1"/>
</dbReference>
<dbReference type="SUPFAM" id="SSF51679">
    <property type="entry name" value="Bacterial luciferase-like"/>
    <property type="match status" value="1"/>
</dbReference>
<dbReference type="Proteomes" id="UP000306145">
    <property type="component" value="Unassembled WGS sequence"/>
</dbReference>
<dbReference type="InterPro" id="IPR050766">
    <property type="entry name" value="Bact_Lucif_Oxidored"/>
</dbReference>
<dbReference type="GO" id="GO:0016705">
    <property type="term" value="F:oxidoreductase activity, acting on paired donors, with incorporation or reduction of molecular oxygen"/>
    <property type="evidence" value="ECO:0007669"/>
    <property type="project" value="InterPro"/>
</dbReference>
<dbReference type="CDD" id="cd00347">
    <property type="entry name" value="Flavin_utilizing_monoxygenases"/>
    <property type="match status" value="1"/>
</dbReference>
<proteinExistence type="predicted"/>
<gene>
    <name evidence="2" type="ORF">FHG89_16160</name>
</gene>
<dbReference type="AlphaFoldDB" id="A0A5C4QTV3"/>
<dbReference type="InterPro" id="IPR036661">
    <property type="entry name" value="Luciferase-like_sf"/>
</dbReference>
<dbReference type="OrthoDB" id="5169673at2"/>
<reference evidence="2 3" key="1">
    <citation type="submission" date="2019-06" db="EMBL/GenBank/DDBJ databases">
        <title>Micromonospora ordensis sp. nov., isolated from deep marine sediment.</title>
        <authorList>
            <person name="Veyisoglu A."/>
            <person name="Carro L."/>
            <person name="Klenk H.-P."/>
            <person name="Sahin N."/>
        </authorList>
    </citation>
    <scope>NUCLEOTIDE SEQUENCE [LARGE SCALE GENOMIC DNA]</scope>
    <source>
        <strain evidence="2 3">S2509</strain>
    </source>
</reference>
<dbReference type="InterPro" id="IPR024011">
    <property type="entry name" value="Biosynth_lucif-like_mOase_dom"/>
</dbReference>
<evidence type="ECO:0000313" key="3">
    <source>
        <dbReference type="Proteomes" id="UP000306145"/>
    </source>
</evidence>